<dbReference type="HOGENOM" id="CLU_072991_1_0_6"/>
<dbReference type="InterPro" id="IPR025870">
    <property type="entry name" value="Glyoxalase-like_dom"/>
</dbReference>
<reference evidence="3" key="1">
    <citation type="journal article" date="2013" name="BMC Microbiol.">
        <title>Taxonomy and evolution of bacteriochlorophyll a-containing members of the OM60/NOR5 clade of marine gammaproteobacteria: description of Luminiphilus syltensis gen. nov., sp. nov., reclassification of Haliea rubra as Pseudohaliea rubra gen. nov., comb. nov., and emendation of Chromatocurvus halotolerans.</title>
        <authorList>
            <person name="Spring S."/>
            <person name="Riedel T."/>
            <person name="Sproer C."/>
            <person name="Yan S."/>
            <person name="Harder J."/>
            <person name="Fuchs B.M."/>
        </authorList>
    </citation>
    <scope>NUCLEOTIDE SEQUENCE [LARGE SCALE GENOMIC DNA]</scope>
    <source>
        <strain evidence="3">NOR51-B</strain>
    </source>
</reference>
<dbReference type="EMBL" id="DS999411">
    <property type="protein sequence ID" value="EED34371.1"/>
    <property type="molecule type" value="Genomic_DNA"/>
</dbReference>
<dbReference type="STRING" id="565045.NOR51B_308"/>
<evidence type="ECO:0000259" key="1">
    <source>
        <dbReference type="PROSITE" id="PS51819"/>
    </source>
</evidence>
<keyword evidence="3" id="KW-1185">Reference proteome</keyword>
<dbReference type="Proteomes" id="UP000004699">
    <property type="component" value="Unassembled WGS sequence"/>
</dbReference>
<evidence type="ECO:0000313" key="2">
    <source>
        <dbReference type="EMBL" id="EED34371.1"/>
    </source>
</evidence>
<sequence length="280" mass="31117">MHLVRDADAAAAVYERLGFHVRPLAEHKDIGSRNRVVHFGHTYLEFADFEGAREDVAGPYTDRFQLGEGLAHVSLTSDRLEDDRARLEAVGMQPYPILSARRRITLPDGSFGETASRCFYLWREDNRYLSLFFSDHPKPDMIFIPEFVRHDNGASEVSRCVYMSTTLAADRDYFSRCFGSEPVEEASERIAWQGPRGDLTEVLSPAAAQVRYGDLLHLSTPEPLPGIGIALHYRVADIERCRAVLEAGGLAVRKLDEGAIGVAAEDAVGCIAVFESLDSK</sequence>
<dbReference type="Gene3D" id="3.10.180.10">
    <property type="entry name" value="2,3-Dihydroxybiphenyl 1,2-Dioxygenase, domain 1"/>
    <property type="match status" value="1"/>
</dbReference>
<dbReference type="PROSITE" id="PS51819">
    <property type="entry name" value="VOC"/>
    <property type="match status" value="1"/>
</dbReference>
<name>B8KY28_9GAMM</name>
<dbReference type="SUPFAM" id="SSF54593">
    <property type="entry name" value="Glyoxalase/Bleomycin resistance protein/Dihydroxybiphenyl dioxygenase"/>
    <property type="match status" value="1"/>
</dbReference>
<dbReference type="eggNOG" id="COG0346">
    <property type="taxonomic scope" value="Bacteria"/>
</dbReference>
<dbReference type="AlphaFoldDB" id="B8KY28"/>
<organism evidence="2 3">
    <name type="scientific">Luminiphilus syltensis NOR5-1B</name>
    <dbReference type="NCBI Taxonomy" id="565045"/>
    <lineage>
        <taxon>Bacteria</taxon>
        <taxon>Pseudomonadati</taxon>
        <taxon>Pseudomonadota</taxon>
        <taxon>Gammaproteobacteria</taxon>
        <taxon>Cellvibrionales</taxon>
        <taxon>Halieaceae</taxon>
        <taxon>Luminiphilus</taxon>
    </lineage>
</organism>
<gene>
    <name evidence="2" type="ORF">NOR51B_308</name>
</gene>
<protein>
    <recommendedName>
        <fullName evidence="1">VOC domain-containing protein</fullName>
    </recommendedName>
</protein>
<dbReference type="InterPro" id="IPR029068">
    <property type="entry name" value="Glyas_Bleomycin-R_OHBP_Dase"/>
</dbReference>
<proteinExistence type="predicted"/>
<accession>B8KY28</accession>
<feature type="domain" description="VOC" evidence="1">
    <location>
        <begin position="1"/>
        <end position="135"/>
    </location>
</feature>
<evidence type="ECO:0000313" key="3">
    <source>
        <dbReference type="Proteomes" id="UP000004699"/>
    </source>
</evidence>
<dbReference type="Pfam" id="PF13468">
    <property type="entry name" value="Glyoxalase_3"/>
    <property type="match status" value="1"/>
</dbReference>
<dbReference type="InterPro" id="IPR037523">
    <property type="entry name" value="VOC_core"/>
</dbReference>